<evidence type="ECO:0000256" key="2">
    <source>
        <dbReference type="ARBA" id="ARBA00010100"/>
    </source>
</evidence>
<evidence type="ECO:0000313" key="10">
    <source>
        <dbReference type="Proteomes" id="UP000051311"/>
    </source>
</evidence>
<dbReference type="GO" id="GO:0005886">
    <property type="term" value="C:plasma membrane"/>
    <property type="evidence" value="ECO:0007669"/>
    <property type="project" value="UniProtKB-SubCell"/>
</dbReference>
<feature type="transmembrane region" description="Helical" evidence="8">
    <location>
        <begin position="178"/>
        <end position="200"/>
    </location>
</feature>
<feature type="transmembrane region" description="Helical" evidence="8">
    <location>
        <begin position="277"/>
        <end position="301"/>
    </location>
</feature>
<feature type="transmembrane region" description="Helical" evidence="8">
    <location>
        <begin position="485"/>
        <end position="503"/>
    </location>
</feature>
<gene>
    <name evidence="9" type="ORF">FC37_GL000406</name>
</gene>
<dbReference type="RefSeq" id="WP_025005877.1">
    <property type="nucleotide sequence ID" value="NZ_AZEL01000079.1"/>
</dbReference>
<organism evidence="9 10">
    <name type="scientific">Lactobacillus gallinarum DSM 10532 = JCM 2011</name>
    <dbReference type="NCBI Taxonomy" id="1423748"/>
    <lineage>
        <taxon>Bacteria</taxon>
        <taxon>Bacillati</taxon>
        <taxon>Bacillota</taxon>
        <taxon>Bacilli</taxon>
        <taxon>Lactobacillales</taxon>
        <taxon>Lactobacillaceae</taxon>
        <taxon>Lactobacillus</taxon>
    </lineage>
</organism>
<feature type="transmembrane region" description="Helical" evidence="8">
    <location>
        <begin position="321"/>
        <end position="344"/>
    </location>
</feature>
<feature type="transmembrane region" description="Helical" evidence="8">
    <location>
        <begin position="59"/>
        <end position="81"/>
    </location>
</feature>
<dbReference type="GO" id="GO:0015129">
    <property type="term" value="F:lactate transmembrane transporter activity"/>
    <property type="evidence" value="ECO:0007669"/>
    <property type="project" value="UniProtKB-UniRule"/>
</dbReference>
<dbReference type="Proteomes" id="UP000051311">
    <property type="component" value="Unassembled WGS sequence"/>
</dbReference>
<dbReference type="PANTHER" id="PTHR30003">
    <property type="entry name" value="L-LACTATE PERMEASE"/>
    <property type="match status" value="1"/>
</dbReference>
<evidence type="ECO:0000256" key="1">
    <source>
        <dbReference type="ARBA" id="ARBA00004651"/>
    </source>
</evidence>
<dbReference type="PANTHER" id="PTHR30003:SF0">
    <property type="entry name" value="GLYCOLATE PERMEASE GLCA-RELATED"/>
    <property type="match status" value="1"/>
</dbReference>
<evidence type="ECO:0000256" key="6">
    <source>
        <dbReference type="ARBA" id="ARBA00022989"/>
    </source>
</evidence>
<feature type="transmembrane region" description="Helical" evidence="8">
    <location>
        <begin position="212"/>
        <end position="233"/>
    </location>
</feature>
<dbReference type="AlphaFoldDB" id="A0A0R1NH81"/>
<keyword evidence="4 8" id="KW-1003">Cell membrane</keyword>
<evidence type="ECO:0000256" key="3">
    <source>
        <dbReference type="ARBA" id="ARBA00022448"/>
    </source>
</evidence>
<keyword evidence="7 8" id="KW-0472">Membrane</keyword>
<dbReference type="PATRIC" id="fig|1423748.3.peg.430"/>
<evidence type="ECO:0000256" key="8">
    <source>
        <dbReference type="RuleBase" id="RU365092"/>
    </source>
</evidence>
<feature type="transmembrane region" description="Helical" evidence="8">
    <location>
        <begin position="239"/>
        <end position="256"/>
    </location>
</feature>
<feature type="transmembrane region" description="Helical" evidence="8">
    <location>
        <begin position="119"/>
        <end position="138"/>
    </location>
</feature>
<dbReference type="eggNOG" id="COG1620">
    <property type="taxonomic scope" value="Bacteria"/>
</dbReference>
<comment type="function">
    <text evidence="8">Uptake of L-lactate across the membrane. Can also transport D-lactate and glycolate.</text>
</comment>
<feature type="transmembrane region" description="Helical" evidence="8">
    <location>
        <begin position="29"/>
        <end position="47"/>
    </location>
</feature>
<dbReference type="GO" id="GO:0015295">
    <property type="term" value="F:solute:proton symporter activity"/>
    <property type="evidence" value="ECO:0007669"/>
    <property type="project" value="TreeGrafter"/>
</dbReference>
<accession>A0A0R1NH81</accession>
<proteinExistence type="inferred from homology"/>
<keyword evidence="6 8" id="KW-1133">Transmembrane helix</keyword>
<dbReference type="InterPro" id="IPR003804">
    <property type="entry name" value="Lactate_perm"/>
</dbReference>
<dbReference type="STRING" id="1423748.FC37_GL000406"/>
<keyword evidence="3 8" id="KW-0813">Transport</keyword>
<comment type="similarity">
    <text evidence="2 8">Belongs to the lactate permease family.</text>
</comment>
<protein>
    <recommendedName>
        <fullName evidence="8">L-lactate permease</fullName>
    </recommendedName>
</protein>
<dbReference type="Pfam" id="PF02652">
    <property type="entry name" value="Lactate_perm"/>
    <property type="match status" value="1"/>
</dbReference>
<feature type="transmembrane region" description="Helical" evidence="8">
    <location>
        <begin position="6"/>
        <end position="22"/>
    </location>
</feature>
<dbReference type="NCBIfam" id="TIGR00795">
    <property type="entry name" value="lctP"/>
    <property type="match status" value="1"/>
</dbReference>
<evidence type="ECO:0000313" key="9">
    <source>
        <dbReference type="EMBL" id="KRL19725.1"/>
    </source>
</evidence>
<comment type="caution">
    <text evidence="9">The sequence shown here is derived from an EMBL/GenBank/DDBJ whole genome shotgun (WGS) entry which is preliminary data.</text>
</comment>
<sequence>MWIKFAIALLPIIWLIISLGVMRMPAARACVIGLVLTIVLAIFSFKLPVLDTMTGALEGIIMGIWPIMFVIVMALFAYNVTTESGRMKTIQNMLATISTDKRIIVLIIAWGFGGFLESIAGFGTAVAIAAGILIAFGLDPIRASVISLIANTTATAFGAIGLPILTLAEVTNLKQENLSFIVTLQLFVLVVLVPFILVILTEGSIKAVKGVGLITLMSGLGMAIPQVIAAKFVGAELPAIVGSLCSIAITVLFTRWHEDEEESDVERPSTNEMLKACSPFILVFIFVIFASSLVPAVNNLLNKVTTNLVVYTGKNPNTLSISWLSSPGTLLFVATLIGGAIQGVSFKKMMQILGQVIKSVWKTTITVCAIVGLAKVMVYAGMTDALAVALVSLLGPAYPLFAPLIGALGTFLTGSATSANVLFGNLQLSAAADLGVSKYWVVASNMTGATAGMLSPQNIAVATGAINREGDEGEILKETVKWGSLYLVICCIFLYVVGLVAGMI</sequence>
<feature type="transmembrane region" description="Helical" evidence="8">
    <location>
        <begin position="145"/>
        <end position="166"/>
    </location>
</feature>
<dbReference type="OrthoDB" id="9761056at2"/>
<reference evidence="9 10" key="1">
    <citation type="journal article" date="2015" name="Genome Announc.">
        <title>Expanding the biotechnology potential of lactobacilli through comparative genomics of 213 strains and associated genera.</title>
        <authorList>
            <person name="Sun Z."/>
            <person name="Harris H.M."/>
            <person name="McCann A."/>
            <person name="Guo C."/>
            <person name="Argimon S."/>
            <person name="Zhang W."/>
            <person name="Yang X."/>
            <person name="Jeffery I.B."/>
            <person name="Cooney J.C."/>
            <person name="Kagawa T.F."/>
            <person name="Liu W."/>
            <person name="Song Y."/>
            <person name="Salvetti E."/>
            <person name="Wrobel A."/>
            <person name="Rasinkangas P."/>
            <person name="Parkhill J."/>
            <person name="Rea M.C."/>
            <person name="O'Sullivan O."/>
            <person name="Ritari J."/>
            <person name="Douillard F.P."/>
            <person name="Paul Ross R."/>
            <person name="Yang R."/>
            <person name="Briner A.E."/>
            <person name="Felis G.E."/>
            <person name="de Vos W.M."/>
            <person name="Barrangou R."/>
            <person name="Klaenhammer T.R."/>
            <person name="Caufield P.W."/>
            <person name="Cui Y."/>
            <person name="Zhang H."/>
            <person name="O'Toole P.W."/>
        </authorList>
    </citation>
    <scope>NUCLEOTIDE SEQUENCE [LARGE SCALE GENOMIC DNA]</scope>
    <source>
        <strain evidence="9 10">DSM 10532</strain>
    </source>
</reference>
<dbReference type="EMBL" id="AZEL01000079">
    <property type="protein sequence ID" value="KRL19725.1"/>
    <property type="molecule type" value="Genomic_DNA"/>
</dbReference>
<evidence type="ECO:0000256" key="5">
    <source>
        <dbReference type="ARBA" id="ARBA00022692"/>
    </source>
</evidence>
<name>A0A0R1NH81_9LACO</name>
<evidence type="ECO:0000256" key="4">
    <source>
        <dbReference type="ARBA" id="ARBA00022475"/>
    </source>
</evidence>
<keyword evidence="5 8" id="KW-0812">Transmembrane</keyword>
<evidence type="ECO:0000256" key="7">
    <source>
        <dbReference type="ARBA" id="ARBA00023136"/>
    </source>
</evidence>
<comment type="subcellular location">
    <subcellularLocation>
        <location evidence="1 8">Cell membrane</location>
        <topology evidence="1 8">Multi-pass membrane protein</topology>
    </subcellularLocation>
</comment>